<dbReference type="InterPro" id="IPR009057">
    <property type="entry name" value="Homeodomain-like_sf"/>
</dbReference>
<keyword evidence="2" id="KW-0804">Transcription</keyword>
<evidence type="ECO:0000313" key="5">
    <source>
        <dbReference type="Proteomes" id="UP000483035"/>
    </source>
</evidence>
<sequence>MTGIALECGFGHVQHFSTAFKEATGMTLRECRQLTSNV</sequence>
<dbReference type="Pfam" id="PF00165">
    <property type="entry name" value="HTH_AraC"/>
    <property type="match status" value="1"/>
</dbReference>
<dbReference type="GO" id="GO:0003700">
    <property type="term" value="F:DNA-binding transcription factor activity"/>
    <property type="evidence" value="ECO:0007669"/>
    <property type="project" value="InterPro"/>
</dbReference>
<gene>
    <name evidence="4" type="ORF">GR212_26685</name>
</gene>
<dbReference type="Proteomes" id="UP000483035">
    <property type="component" value="Unassembled WGS sequence"/>
</dbReference>
<feature type="domain" description="HTH araC/xylS-type" evidence="3">
    <location>
        <begin position="1"/>
        <end position="34"/>
    </location>
</feature>
<proteinExistence type="predicted"/>
<dbReference type="PROSITE" id="PS01124">
    <property type="entry name" value="HTH_ARAC_FAMILY_2"/>
    <property type="match status" value="1"/>
</dbReference>
<evidence type="ECO:0000313" key="4">
    <source>
        <dbReference type="EMBL" id="NEI73152.1"/>
    </source>
</evidence>
<name>A0A6L9UFQ9_9HYPH</name>
<evidence type="ECO:0000256" key="1">
    <source>
        <dbReference type="ARBA" id="ARBA00023015"/>
    </source>
</evidence>
<comment type="caution">
    <text evidence="4">The sequence shown here is derived from an EMBL/GenBank/DDBJ whole genome shotgun (WGS) entry which is preliminary data.</text>
</comment>
<dbReference type="GO" id="GO:0043565">
    <property type="term" value="F:sequence-specific DNA binding"/>
    <property type="evidence" value="ECO:0007669"/>
    <property type="project" value="InterPro"/>
</dbReference>
<protein>
    <submittedName>
        <fullName evidence="4">Helix-turn-helix domain-containing protein</fullName>
    </submittedName>
</protein>
<dbReference type="EMBL" id="WUEY01000016">
    <property type="protein sequence ID" value="NEI73152.1"/>
    <property type="molecule type" value="Genomic_DNA"/>
</dbReference>
<keyword evidence="1" id="KW-0805">Transcription regulation</keyword>
<evidence type="ECO:0000256" key="2">
    <source>
        <dbReference type="ARBA" id="ARBA00023163"/>
    </source>
</evidence>
<dbReference type="AlphaFoldDB" id="A0A6L9UFQ9"/>
<organism evidence="4 5">
    <name type="scientific">Rhizobium lusitanum</name>
    <dbReference type="NCBI Taxonomy" id="293958"/>
    <lineage>
        <taxon>Bacteria</taxon>
        <taxon>Pseudomonadati</taxon>
        <taxon>Pseudomonadota</taxon>
        <taxon>Alphaproteobacteria</taxon>
        <taxon>Hyphomicrobiales</taxon>
        <taxon>Rhizobiaceae</taxon>
        <taxon>Rhizobium/Agrobacterium group</taxon>
        <taxon>Rhizobium</taxon>
    </lineage>
</organism>
<dbReference type="SUPFAM" id="SSF46689">
    <property type="entry name" value="Homeodomain-like"/>
    <property type="match status" value="1"/>
</dbReference>
<evidence type="ECO:0000259" key="3">
    <source>
        <dbReference type="PROSITE" id="PS01124"/>
    </source>
</evidence>
<reference evidence="4 5" key="1">
    <citation type="submission" date="2019-12" db="EMBL/GenBank/DDBJ databases">
        <title>Rhizobium genotypes associated with high levels of biological nitrogen fixation by grain legumes in a temperate-maritime cropping system.</title>
        <authorList>
            <person name="Maluk M."/>
            <person name="Francesc Ferrando Molina F."/>
            <person name="Lopez Del Egido L."/>
            <person name="Lafos M."/>
            <person name="Langarica-Fuentes A."/>
            <person name="Gebre Yohannes G."/>
            <person name="Young M.W."/>
            <person name="Martin P."/>
            <person name="Gantlett R."/>
            <person name="Kenicer G."/>
            <person name="Hawes C."/>
            <person name="Begg G.S."/>
            <person name="Quilliam R.S."/>
            <person name="Squire G.R."/>
            <person name="Poole P.S."/>
            <person name="Young P.W."/>
            <person name="Iannetta P.M."/>
            <person name="James E.K."/>
        </authorList>
    </citation>
    <scope>NUCLEOTIDE SEQUENCE [LARGE SCALE GENOMIC DNA]</scope>
    <source>
        <strain evidence="4 5">JHI1118</strain>
    </source>
</reference>
<dbReference type="Gene3D" id="1.10.10.60">
    <property type="entry name" value="Homeodomain-like"/>
    <property type="match status" value="1"/>
</dbReference>
<dbReference type="InterPro" id="IPR018060">
    <property type="entry name" value="HTH_AraC"/>
</dbReference>
<accession>A0A6L9UFQ9</accession>